<dbReference type="STRING" id="1874317.BKP64_09595"/>
<dbReference type="Proteomes" id="UP000177445">
    <property type="component" value="Chromosome"/>
</dbReference>
<proteinExistence type="predicted"/>
<sequence length="65" mass="7784">MSFDDRFSLLHLWKKLQYDMVLMTFDTGTRKRHGVRAHNCQMLSEVFIFGSRLFKLYTGQAIHPY</sequence>
<dbReference type="KEGG" id="msq:BKP64_09595"/>
<name>A0A1D9GL75_9GAMM</name>
<organism evidence="1 2">
    <name type="scientific">Marinobacter salinus</name>
    <dbReference type="NCBI Taxonomy" id="1874317"/>
    <lineage>
        <taxon>Bacteria</taxon>
        <taxon>Pseudomonadati</taxon>
        <taxon>Pseudomonadota</taxon>
        <taxon>Gammaproteobacteria</taxon>
        <taxon>Pseudomonadales</taxon>
        <taxon>Marinobacteraceae</taxon>
        <taxon>Marinobacter</taxon>
    </lineage>
</organism>
<protein>
    <submittedName>
        <fullName evidence="1">Uncharacterized protein</fullName>
    </submittedName>
</protein>
<dbReference type="AlphaFoldDB" id="A0A1D9GL75"/>
<gene>
    <name evidence="1" type="ORF">BKP64_09595</name>
</gene>
<evidence type="ECO:0000313" key="2">
    <source>
        <dbReference type="Proteomes" id="UP000177445"/>
    </source>
</evidence>
<reference evidence="1 2" key="1">
    <citation type="submission" date="2016-10" db="EMBL/GenBank/DDBJ databases">
        <title>Marinobacter salinus sp. nov., a moderately halophilic bacterium isolated from a tidal flat environment.</title>
        <authorList>
            <person name="Park S.-J."/>
        </authorList>
    </citation>
    <scope>NUCLEOTIDE SEQUENCE [LARGE SCALE GENOMIC DNA]</scope>
    <source>
        <strain evidence="1 2">Hb8</strain>
    </source>
</reference>
<dbReference type="EMBL" id="CP017715">
    <property type="protein sequence ID" value="AOY88397.1"/>
    <property type="molecule type" value="Genomic_DNA"/>
</dbReference>
<keyword evidence="2" id="KW-1185">Reference proteome</keyword>
<evidence type="ECO:0000313" key="1">
    <source>
        <dbReference type="EMBL" id="AOY88397.1"/>
    </source>
</evidence>
<accession>A0A1D9GL75</accession>